<dbReference type="GO" id="GO:0009141">
    <property type="term" value="P:nucleoside triphosphate metabolic process"/>
    <property type="evidence" value="ECO:0007669"/>
    <property type="project" value="TreeGrafter"/>
</dbReference>
<dbReference type="GO" id="GO:0047429">
    <property type="term" value="F:nucleoside triphosphate diphosphatase activity"/>
    <property type="evidence" value="ECO:0007669"/>
    <property type="project" value="TreeGrafter"/>
</dbReference>
<evidence type="ECO:0000256" key="2">
    <source>
        <dbReference type="SAM" id="Phobius"/>
    </source>
</evidence>
<dbReference type="Proteomes" id="UP001165120">
    <property type="component" value="Unassembled WGS sequence"/>
</dbReference>
<dbReference type="PANTHER" id="PTHR10151:SF120">
    <property type="entry name" value="BIS(5'-ADENOSYL)-TRIPHOSPHATASE"/>
    <property type="match status" value="1"/>
</dbReference>
<evidence type="ECO:0000313" key="3">
    <source>
        <dbReference type="EMBL" id="GME74684.1"/>
    </source>
</evidence>
<dbReference type="EMBL" id="BSXN01001839">
    <property type="protein sequence ID" value="GME74684.1"/>
    <property type="molecule type" value="Genomic_DNA"/>
</dbReference>
<feature type="region of interest" description="Disordered" evidence="1">
    <location>
        <begin position="665"/>
        <end position="742"/>
    </location>
</feature>
<feature type="compositionally biased region" description="Basic and acidic residues" evidence="1">
    <location>
        <begin position="665"/>
        <end position="674"/>
    </location>
</feature>
<dbReference type="Gene3D" id="3.30.1360.180">
    <property type="match status" value="1"/>
</dbReference>
<keyword evidence="2" id="KW-1133">Transmembrane helix</keyword>
<dbReference type="Pfam" id="PF01663">
    <property type="entry name" value="Phosphodiest"/>
    <property type="match status" value="1"/>
</dbReference>
<dbReference type="SUPFAM" id="SSF53649">
    <property type="entry name" value="Alkaline phosphatase-like"/>
    <property type="match status" value="1"/>
</dbReference>
<feature type="compositionally biased region" description="Basic and acidic residues" evidence="1">
    <location>
        <begin position="682"/>
        <end position="696"/>
    </location>
</feature>
<dbReference type="Gene3D" id="3.40.720.10">
    <property type="entry name" value="Alkaline Phosphatase, subunit A"/>
    <property type="match status" value="1"/>
</dbReference>
<proteinExistence type="predicted"/>
<keyword evidence="4" id="KW-1185">Reference proteome</keyword>
<organism evidence="3 4">
    <name type="scientific">Candida boidinii</name>
    <name type="common">Yeast</name>
    <dbReference type="NCBI Taxonomy" id="5477"/>
    <lineage>
        <taxon>Eukaryota</taxon>
        <taxon>Fungi</taxon>
        <taxon>Dikarya</taxon>
        <taxon>Ascomycota</taxon>
        <taxon>Saccharomycotina</taxon>
        <taxon>Pichiomycetes</taxon>
        <taxon>Pichiales</taxon>
        <taxon>Pichiaceae</taxon>
        <taxon>Ogataea</taxon>
        <taxon>Ogataea/Candida clade</taxon>
    </lineage>
</organism>
<gene>
    <name evidence="3" type="ORF">Cboi02_000449900</name>
</gene>
<keyword evidence="2" id="KW-0812">Transmembrane</keyword>
<keyword evidence="2" id="KW-0472">Membrane</keyword>
<dbReference type="GO" id="GO:0017111">
    <property type="term" value="F:ribonucleoside triphosphate phosphatase activity"/>
    <property type="evidence" value="ECO:0007669"/>
    <property type="project" value="TreeGrafter"/>
</dbReference>
<comment type="caution">
    <text evidence="3">The sequence shown here is derived from an EMBL/GenBank/DDBJ whole genome shotgun (WGS) entry which is preliminary data.</text>
</comment>
<reference evidence="3" key="1">
    <citation type="submission" date="2023-04" db="EMBL/GenBank/DDBJ databases">
        <title>Candida boidinii NBRC 10035.</title>
        <authorList>
            <person name="Ichikawa N."/>
            <person name="Sato H."/>
            <person name="Tonouchi N."/>
        </authorList>
    </citation>
    <scope>NUCLEOTIDE SEQUENCE</scope>
    <source>
        <strain evidence="3">NBRC 10035</strain>
    </source>
</reference>
<protein>
    <submittedName>
        <fullName evidence="3">Unnamed protein product</fullName>
    </submittedName>
</protein>
<evidence type="ECO:0000313" key="4">
    <source>
        <dbReference type="Proteomes" id="UP001165120"/>
    </source>
</evidence>
<evidence type="ECO:0000256" key="1">
    <source>
        <dbReference type="SAM" id="MobiDB-lite"/>
    </source>
</evidence>
<feature type="transmembrane region" description="Helical" evidence="2">
    <location>
        <begin position="161"/>
        <end position="180"/>
    </location>
</feature>
<dbReference type="CDD" id="cd16018">
    <property type="entry name" value="Enpp"/>
    <property type="match status" value="1"/>
</dbReference>
<accession>A0A9W6WBJ4</accession>
<dbReference type="FunFam" id="3.30.1360.180:FF:000003">
    <property type="entry name" value="Type I phosphodiesterase/nucleotide pyrophosphatase family protein"/>
    <property type="match status" value="1"/>
</dbReference>
<dbReference type="PANTHER" id="PTHR10151">
    <property type="entry name" value="ECTONUCLEOTIDE PYROPHOSPHATASE/PHOSPHODIESTERASE"/>
    <property type="match status" value="1"/>
</dbReference>
<dbReference type="AlphaFoldDB" id="A0A9W6WBJ4"/>
<dbReference type="InterPro" id="IPR002591">
    <property type="entry name" value="Phosphodiest/P_Trfase"/>
</dbReference>
<name>A0A9W6WBJ4_CANBO</name>
<dbReference type="InterPro" id="IPR017850">
    <property type="entry name" value="Alkaline_phosphatase_core_sf"/>
</dbReference>
<sequence length="795" mass="90380">MSGHSGFAVDVPITDLDQDEDNFSFLDDEETVDGNNNHNNRNHSLDVSNLGSNNSSGFFYRGFEDFSSSLHPDSFGSKVKSFFTKLSPFNNNNNNSAVYGDFIELFDRNRSASSFDEFEISDMDYDHDGLGLPRSRFSFLNNLKKNRSDNRKKRKMFRTHIIGFLSLIIIVLIIVIIVVSTKKTKKYNNNKDTSPIEESKVEKSAYEEINKIVLNNGTHDFYKTTIMISLDGFHPHYISSELTPFMHNLMLNSYGAPYMIPSFPSSTFPNHWSLVTGLYPAFHGIVSNIFFDDSNNETFVNVNPDLSLKEFWWGGEPLWKTATLQGVKSAIHMWPGSEVKLTIGNPMEVDKFNGTELLSVKIERLKTWLDKDLTERPELMLFYVPNIDSLGHGYGISGDELDHGLTEVDDFLNQVNKELTDRNLHEIVNLVIVSDHGMSPTSNDRLIYLDDLIDIDSKIERIDGAPLYGLRFKDGISIDDAYNEIVENASKHPLKSKFDVYLTEDIPEEFKFGGHIHNQYSSRIAPVWIFPKIGYVITTKDEMKRKNGNYTPKGVHGYDNKEVLMRSIFLAEGPYFESKLNKNHKIKPFENVEIYNIVCDSLDLKHPVTNSSFDDSSVISMHNLLRDDWQDELDYPNVDFITKQEVLSFNATYDFLWRNKVNKEEGKVGDKGDSTDQDSENGENKVADSDGGNKEPEQEEDEQQDHQEQQQEAEQGGKEEEDNDDNRGKGKGKGKGWFGGLIDDVSDWVDDVVEDIGDTVEEIGDSIGDTVEEIGDSIVKDYKTGFNHKDGKNDD</sequence>